<dbReference type="InterPro" id="IPR051159">
    <property type="entry name" value="Hexapeptide_acetyltransf"/>
</dbReference>
<dbReference type="AlphaFoldDB" id="A0A4V2JD74"/>
<keyword evidence="4" id="KW-1185">Reference proteome</keyword>
<keyword evidence="2 3" id="KW-0808">Transferase</keyword>
<proteinExistence type="inferred from homology"/>
<sequence length="191" mass="20761">MSPAQEAAAPDFPSPLRGAATFSIRHRLLRMSWRLVWAALAHWTPPPAHRWRNFLLRLCGADIARSARIYGDVVVWWPPHLSMGEHASLGPGVTCYNVATIRLEPFAIVSQRAHLCSATHDCDDPAFPLRARAISIGAYAWVAAEAFVGPGVKVGEGAVLGARGLAVRDLTAWTIYGGNPATPLRARRRPA</sequence>
<dbReference type="GO" id="GO:0005829">
    <property type="term" value="C:cytosol"/>
    <property type="evidence" value="ECO:0007669"/>
    <property type="project" value="TreeGrafter"/>
</dbReference>
<evidence type="ECO:0000256" key="1">
    <source>
        <dbReference type="ARBA" id="ARBA00007274"/>
    </source>
</evidence>
<comment type="similarity">
    <text evidence="1">Belongs to the transferase hexapeptide repeat family.</text>
</comment>
<dbReference type="CDD" id="cd05825">
    <property type="entry name" value="LbH_wcaF_like"/>
    <property type="match status" value="1"/>
</dbReference>
<accession>A0A4V2JD74</accession>
<dbReference type="SUPFAM" id="SSF51161">
    <property type="entry name" value="Trimeric LpxA-like enzymes"/>
    <property type="match status" value="1"/>
</dbReference>
<gene>
    <name evidence="3" type="ORF">EYR15_16295</name>
</gene>
<dbReference type="RefSeq" id="WP_131004636.1">
    <property type="nucleotide sequence ID" value="NZ_JBHSZR010000010.1"/>
</dbReference>
<dbReference type="InterPro" id="IPR011004">
    <property type="entry name" value="Trimer_LpxA-like_sf"/>
</dbReference>
<dbReference type="Gene3D" id="2.160.10.10">
    <property type="entry name" value="Hexapeptide repeat proteins"/>
    <property type="match status" value="1"/>
</dbReference>
<comment type="caution">
    <text evidence="3">The sequence shown here is derived from an EMBL/GenBank/DDBJ whole genome shotgun (WGS) entry which is preliminary data.</text>
</comment>
<name>A0A4V2JD74_9HYPH</name>
<dbReference type="OrthoDB" id="9815592at2"/>
<dbReference type="PANTHER" id="PTHR23416">
    <property type="entry name" value="SIALIC ACID SYNTHASE-RELATED"/>
    <property type="match status" value="1"/>
</dbReference>
<dbReference type="PANTHER" id="PTHR23416:SF23">
    <property type="entry name" value="ACETYLTRANSFERASE C18B11.09C-RELATED"/>
    <property type="match status" value="1"/>
</dbReference>
<dbReference type="GO" id="GO:0008374">
    <property type="term" value="F:O-acyltransferase activity"/>
    <property type="evidence" value="ECO:0007669"/>
    <property type="project" value="TreeGrafter"/>
</dbReference>
<evidence type="ECO:0000256" key="2">
    <source>
        <dbReference type="ARBA" id="ARBA00022679"/>
    </source>
</evidence>
<dbReference type="Proteomes" id="UP000291613">
    <property type="component" value="Unassembled WGS sequence"/>
</dbReference>
<organism evidence="3 4">
    <name type="scientific">Hansschlegelia quercus</name>
    <dbReference type="NCBI Taxonomy" id="2528245"/>
    <lineage>
        <taxon>Bacteria</taxon>
        <taxon>Pseudomonadati</taxon>
        <taxon>Pseudomonadota</taxon>
        <taxon>Alphaproteobacteria</taxon>
        <taxon>Hyphomicrobiales</taxon>
        <taxon>Methylopilaceae</taxon>
        <taxon>Hansschlegelia</taxon>
    </lineage>
</organism>
<evidence type="ECO:0000313" key="3">
    <source>
        <dbReference type="EMBL" id="TBN47300.1"/>
    </source>
</evidence>
<evidence type="ECO:0000313" key="4">
    <source>
        <dbReference type="Proteomes" id="UP000291613"/>
    </source>
</evidence>
<dbReference type="EMBL" id="SIUB01000011">
    <property type="protein sequence ID" value="TBN47300.1"/>
    <property type="molecule type" value="Genomic_DNA"/>
</dbReference>
<reference evidence="3 4" key="1">
    <citation type="submission" date="2019-02" db="EMBL/GenBank/DDBJ databases">
        <title>Hansschlegelia quercus sp. nov., a novel methylotrophic bacterium from buds of oak (Quercus robur L.).</title>
        <authorList>
            <person name="Agafonova N.V."/>
            <person name="Kaparullina E.N."/>
            <person name="Grouzdev D.S."/>
            <person name="Doronina N.V."/>
        </authorList>
    </citation>
    <scope>NUCLEOTIDE SEQUENCE [LARGE SCALE GENOMIC DNA]</scope>
    <source>
        <strain evidence="3 4">Dub</strain>
    </source>
</reference>
<protein>
    <submittedName>
        <fullName evidence="3">Putative colanic acid biosynthesis acetyltransferase</fullName>
    </submittedName>
</protein>